<accession>A0A1Z4F502</accession>
<dbReference type="GO" id="GO:0016627">
    <property type="term" value="F:oxidoreductase activity, acting on the CH-CH group of donors"/>
    <property type="evidence" value="ECO:0007669"/>
    <property type="project" value="InterPro"/>
</dbReference>
<keyword evidence="3" id="KW-1185">Reference proteome</keyword>
<reference evidence="2 3" key="2">
    <citation type="journal article" date="2017" name="Int. J. Syst. Evol. Microbiol.">
        <title>Mycobacterium stephanolepidis sp. nov., a rapidly growing species related to Mycobacterium chelonae, isolated from marine teleost fish, Stephanolepis cirrhifer.</title>
        <authorList>
            <person name="Fukano H."/>
            <person name="Wada S."/>
            <person name="Kurata O."/>
            <person name="Katayama K."/>
            <person name="Fujiwara N."/>
            <person name="Hoshino Y."/>
        </authorList>
    </citation>
    <scope>NUCLEOTIDE SEQUENCE [LARGE SCALE GENOMIC DNA]</scope>
    <source>
        <strain evidence="2 3">NJB0901</strain>
    </source>
</reference>
<organism evidence="2 3">
    <name type="scientific">[Mycobacterium] stephanolepidis</name>
    <dbReference type="NCBI Taxonomy" id="1520670"/>
    <lineage>
        <taxon>Bacteria</taxon>
        <taxon>Bacillati</taxon>
        <taxon>Actinomycetota</taxon>
        <taxon>Actinomycetes</taxon>
        <taxon>Mycobacteriales</taxon>
        <taxon>Mycobacteriaceae</taxon>
        <taxon>Mycobacteroides</taxon>
    </lineage>
</organism>
<evidence type="ECO:0000259" key="1">
    <source>
        <dbReference type="Pfam" id="PF02771"/>
    </source>
</evidence>
<dbReference type="Gene3D" id="1.10.540.10">
    <property type="entry name" value="Acyl-CoA dehydrogenase/oxidase, N-terminal domain"/>
    <property type="match status" value="1"/>
</dbReference>
<reference evidence="3" key="1">
    <citation type="journal article" date="2017" name="Genome Announc.">
        <title>Complete Genome Sequence of Mycobacterium stephanolepidis.</title>
        <authorList>
            <person name="Fukano H."/>
            <person name="Yoshida M."/>
            <person name="Katayama Y."/>
            <person name="Omatsu T."/>
            <person name="Mizutani T."/>
            <person name="Kurata O."/>
            <person name="Wada S."/>
            <person name="Hoshino Y."/>
        </authorList>
    </citation>
    <scope>NUCLEOTIDE SEQUENCE [LARGE SCALE GENOMIC DNA]</scope>
    <source>
        <strain evidence="3">NJB0901</strain>
    </source>
</reference>
<dbReference type="InterPro" id="IPR037069">
    <property type="entry name" value="AcylCoA_DH/ox_N_sf"/>
</dbReference>
<protein>
    <submittedName>
        <fullName evidence="2">Putative acyl CoA dehydrogenase</fullName>
    </submittedName>
</protein>
<feature type="domain" description="Acyl-CoA dehydrogenase/oxidase N-terminal" evidence="1">
    <location>
        <begin position="13"/>
        <end position="69"/>
    </location>
</feature>
<evidence type="ECO:0000313" key="2">
    <source>
        <dbReference type="EMBL" id="BAY00268.1"/>
    </source>
</evidence>
<dbReference type="Proteomes" id="UP000217954">
    <property type="component" value="Chromosome"/>
</dbReference>
<dbReference type="InterPro" id="IPR013786">
    <property type="entry name" value="AcylCoA_DH/ox_N"/>
</dbReference>
<dbReference type="GO" id="GO:0050660">
    <property type="term" value="F:flavin adenine dinucleotide binding"/>
    <property type="evidence" value="ECO:0007669"/>
    <property type="project" value="InterPro"/>
</dbReference>
<dbReference type="SUPFAM" id="SSF56645">
    <property type="entry name" value="Acyl-CoA dehydrogenase NM domain-like"/>
    <property type="match status" value="1"/>
</dbReference>
<dbReference type="AlphaFoldDB" id="A0A1Z4F502"/>
<sequence>MFKPDYVSPWMNPDTLAVRAMAHDFFVKEALPHRGRWEEQQRVDRGFWLKAGEVGLLCAGVPTEYGGGAAVLRMIWRSSTPR</sequence>
<dbReference type="EMBL" id="AP018165">
    <property type="protein sequence ID" value="BAY00268.1"/>
    <property type="molecule type" value="Genomic_DNA"/>
</dbReference>
<dbReference type="KEGG" id="mste:MSTE_04976"/>
<dbReference type="Pfam" id="PF02771">
    <property type="entry name" value="Acyl-CoA_dh_N"/>
    <property type="match status" value="1"/>
</dbReference>
<name>A0A1Z4F502_9MYCO</name>
<dbReference type="InterPro" id="IPR009100">
    <property type="entry name" value="AcylCoA_DH/oxidase_NM_dom_sf"/>
</dbReference>
<evidence type="ECO:0000313" key="3">
    <source>
        <dbReference type="Proteomes" id="UP000217954"/>
    </source>
</evidence>
<gene>
    <name evidence="2" type="ORF">MSTE_04976</name>
</gene>
<proteinExistence type="predicted"/>